<keyword evidence="3" id="KW-1185">Reference proteome</keyword>
<evidence type="ECO:0000313" key="2">
    <source>
        <dbReference type="EMBL" id="KAK4225512.1"/>
    </source>
</evidence>
<comment type="caution">
    <text evidence="2">The sequence shown here is derived from an EMBL/GenBank/DDBJ whole genome shotgun (WGS) entry which is preliminary data.</text>
</comment>
<evidence type="ECO:0000256" key="1">
    <source>
        <dbReference type="SAM" id="MobiDB-lite"/>
    </source>
</evidence>
<organism evidence="2 3">
    <name type="scientific">Podospora fimiseda</name>
    <dbReference type="NCBI Taxonomy" id="252190"/>
    <lineage>
        <taxon>Eukaryota</taxon>
        <taxon>Fungi</taxon>
        <taxon>Dikarya</taxon>
        <taxon>Ascomycota</taxon>
        <taxon>Pezizomycotina</taxon>
        <taxon>Sordariomycetes</taxon>
        <taxon>Sordariomycetidae</taxon>
        <taxon>Sordariales</taxon>
        <taxon>Podosporaceae</taxon>
        <taxon>Podospora</taxon>
    </lineage>
</organism>
<dbReference type="Proteomes" id="UP001301958">
    <property type="component" value="Unassembled WGS sequence"/>
</dbReference>
<feature type="region of interest" description="Disordered" evidence="1">
    <location>
        <begin position="247"/>
        <end position="272"/>
    </location>
</feature>
<evidence type="ECO:0000313" key="3">
    <source>
        <dbReference type="Proteomes" id="UP001301958"/>
    </source>
</evidence>
<gene>
    <name evidence="2" type="ORF">QBC38DRAFT_457184</name>
</gene>
<dbReference type="AlphaFoldDB" id="A0AAN7GV32"/>
<reference evidence="2" key="1">
    <citation type="journal article" date="2023" name="Mol. Phylogenet. Evol.">
        <title>Genome-scale phylogeny and comparative genomics of the fungal order Sordariales.</title>
        <authorList>
            <person name="Hensen N."/>
            <person name="Bonometti L."/>
            <person name="Westerberg I."/>
            <person name="Brannstrom I.O."/>
            <person name="Guillou S."/>
            <person name="Cros-Aarteil S."/>
            <person name="Calhoun S."/>
            <person name="Haridas S."/>
            <person name="Kuo A."/>
            <person name="Mondo S."/>
            <person name="Pangilinan J."/>
            <person name="Riley R."/>
            <person name="LaButti K."/>
            <person name="Andreopoulos B."/>
            <person name="Lipzen A."/>
            <person name="Chen C."/>
            <person name="Yan M."/>
            <person name="Daum C."/>
            <person name="Ng V."/>
            <person name="Clum A."/>
            <person name="Steindorff A."/>
            <person name="Ohm R.A."/>
            <person name="Martin F."/>
            <person name="Silar P."/>
            <person name="Natvig D.O."/>
            <person name="Lalanne C."/>
            <person name="Gautier V."/>
            <person name="Ament-Velasquez S.L."/>
            <person name="Kruys A."/>
            <person name="Hutchinson M.I."/>
            <person name="Powell A.J."/>
            <person name="Barry K."/>
            <person name="Miller A.N."/>
            <person name="Grigoriev I.V."/>
            <person name="Debuchy R."/>
            <person name="Gladieux P."/>
            <person name="Hiltunen Thoren M."/>
            <person name="Johannesson H."/>
        </authorList>
    </citation>
    <scope>NUCLEOTIDE SEQUENCE</scope>
    <source>
        <strain evidence="2">CBS 990.96</strain>
    </source>
</reference>
<dbReference type="EMBL" id="MU865365">
    <property type="protein sequence ID" value="KAK4225512.1"/>
    <property type="molecule type" value="Genomic_DNA"/>
</dbReference>
<name>A0AAN7GV32_9PEZI</name>
<accession>A0AAN7GV32</accession>
<proteinExistence type="predicted"/>
<sequence>MPHSPDACDMYKTLAQVGFLPGDAITCQVFPADLFGTPIVFPAVPPILRGHHRSETSPAGVANWLVPQVTATPTDLWLCPGHGVGLRKSESLQGHARGYLVNDPSSGAPGPSLARERAQLIQQALAMPQIRARGWFGREKGEFNYQSTLTNRNGLAQATDASQAIYNTSSPLGTWNRPETKRILNHLDSRPQRFQDWTRTVEQETTEDGRLVEWNKERGREALDLKLEKQVQDSFKAKEEKKLTLGMESVHLDSRSCPVVRDSQRPEQQTED</sequence>
<reference evidence="2" key="2">
    <citation type="submission" date="2023-05" db="EMBL/GenBank/DDBJ databases">
        <authorList>
            <consortium name="Lawrence Berkeley National Laboratory"/>
            <person name="Steindorff A."/>
            <person name="Hensen N."/>
            <person name="Bonometti L."/>
            <person name="Westerberg I."/>
            <person name="Brannstrom I.O."/>
            <person name="Guillou S."/>
            <person name="Cros-Aarteil S."/>
            <person name="Calhoun S."/>
            <person name="Haridas S."/>
            <person name="Kuo A."/>
            <person name="Mondo S."/>
            <person name="Pangilinan J."/>
            <person name="Riley R."/>
            <person name="Labutti K."/>
            <person name="Andreopoulos B."/>
            <person name="Lipzen A."/>
            <person name="Chen C."/>
            <person name="Yanf M."/>
            <person name="Daum C."/>
            <person name="Ng V."/>
            <person name="Clum A."/>
            <person name="Ohm R."/>
            <person name="Martin F."/>
            <person name="Silar P."/>
            <person name="Natvig D."/>
            <person name="Lalanne C."/>
            <person name="Gautier V."/>
            <person name="Ament-Velasquez S.L."/>
            <person name="Kruys A."/>
            <person name="Hutchinson M.I."/>
            <person name="Powell A.J."/>
            <person name="Barry K."/>
            <person name="Miller A.N."/>
            <person name="Grigoriev I.V."/>
            <person name="Debuchy R."/>
            <person name="Gladieux P."/>
            <person name="Thoren M.H."/>
            <person name="Johannesson H."/>
        </authorList>
    </citation>
    <scope>NUCLEOTIDE SEQUENCE</scope>
    <source>
        <strain evidence="2">CBS 990.96</strain>
    </source>
</reference>
<protein>
    <submittedName>
        <fullName evidence="2">Uncharacterized protein</fullName>
    </submittedName>
</protein>